<keyword evidence="4" id="KW-1133">Transmembrane helix</keyword>
<dbReference type="Pfam" id="PF00535">
    <property type="entry name" value="Glycos_transf_2"/>
    <property type="match status" value="1"/>
</dbReference>
<keyword evidence="4" id="KW-0472">Membrane</keyword>
<dbReference type="AlphaFoldDB" id="A0A6J6W8G2"/>
<dbReference type="SUPFAM" id="SSF53448">
    <property type="entry name" value="Nucleotide-diphospho-sugar transferases"/>
    <property type="match status" value="1"/>
</dbReference>
<keyword evidence="3" id="KW-0808">Transferase</keyword>
<name>A0A6J6W8G2_9ZZZZ</name>
<dbReference type="PANTHER" id="PTHR43179">
    <property type="entry name" value="RHAMNOSYLTRANSFERASE WBBL"/>
    <property type="match status" value="1"/>
</dbReference>
<protein>
    <submittedName>
        <fullName evidence="6">Unannotated protein</fullName>
    </submittedName>
</protein>
<dbReference type="Gene3D" id="3.90.550.10">
    <property type="entry name" value="Spore Coat Polysaccharide Biosynthesis Protein SpsA, Chain A"/>
    <property type="match status" value="1"/>
</dbReference>
<dbReference type="EMBL" id="CAFAAB010000029">
    <property type="protein sequence ID" value="CAB4778957.1"/>
    <property type="molecule type" value="Genomic_DNA"/>
</dbReference>
<dbReference type="InterPro" id="IPR001173">
    <property type="entry name" value="Glyco_trans_2-like"/>
</dbReference>
<evidence type="ECO:0000313" key="6">
    <source>
        <dbReference type="EMBL" id="CAB4778957.1"/>
    </source>
</evidence>
<dbReference type="GO" id="GO:0016757">
    <property type="term" value="F:glycosyltransferase activity"/>
    <property type="evidence" value="ECO:0007669"/>
    <property type="project" value="UniProtKB-KW"/>
</dbReference>
<evidence type="ECO:0000256" key="2">
    <source>
        <dbReference type="ARBA" id="ARBA00022676"/>
    </source>
</evidence>
<dbReference type="InterPro" id="IPR029044">
    <property type="entry name" value="Nucleotide-diphossugar_trans"/>
</dbReference>
<evidence type="ECO:0000256" key="4">
    <source>
        <dbReference type="SAM" id="Phobius"/>
    </source>
</evidence>
<proteinExistence type="inferred from homology"/>
<organism evidence="6">
    <name type="scientific">freshwater metagenome</name>
    <dbReference type="NCBI Taxonomy" id="449393"/>
    <lineage>
        <taxon>unclassified sequences</taxon>
        <taxon>metagenomes</taxon>
        <taxon>ecological metagenomes</taxon>
    </lineage>
</organism>
<feature type="transmembrane region" description="Helical" evidence="4">
    <location>
        <begin position="225"/>
        <end position="244"/>
    </location>
</feature>
<gene>
    <name evidence="6" type="ORF">UFOPK2958_00393</name>
</gene>
<evidence type="ECO:0000259" key="5">
    <source>
        <dbReference type="Pfam" id="PF00535"/>
    </source>
</evidence>
<accession>A0A6J6W8G2</accession>
<evidence type="ECO:0000256" key="3">
    <source>
        <dbReference type="ARBA" id="ARBA00022679"/>
    </source>
</evidence>
<comment type="similarity">
    <text evidence="1">Belongs to the glycosyltransferase 2 family.</text>
</comment>
<feature type="domain" description="Glycosyltransferase 2-like" evidence="5">
    <location>
        <begin position="72"/>
        <end position="125"/>
    </location>
</feature>
<dbReference type="PANTHER" id="PTHR43179:SF12">
    <property type="entry name" value="GALACTOFURANOSYLTRANSFERASE GLFT2"/>
    <property type="match status" value="1"/>
</dbReference>
<evidence type="ECO:0000256" key="1">
    <source>
        <dbReference type="ARBA" id="ARBA00006739"/>
    </source>
</evidence>
<sequence>MTSVAVVLLSKDEPNIAESLALLRPQCEALGAKCIVIDASEKRLDDIRIANPWVEWIDYEKPFWRASSIPHQRNVGVRIAQTDVIAFCDAGGLPTPNWLKACVEALTSGGYQYICGPIEPKGVSPFGSFNDSPTGTIPDSAPTANVAFTRATFDKISGFDERFNYGSDIDFQQRSTTAGTPCIVVNDARMVMPWGESAISTRRSWRWGRGAGRNFRFRSGARIAYLRRHPMLLGWCVLTGYSLATVIASLVFATFWPLLPWAAMALLWILKNRSTARLDLVARDHSVQAIAFMYELLTSLLPRGARVGIVGYESESAQTLLTEFDQVGNPATHIKHPNWLILAFMRLRGLRLVVVQPSASLTDQRAGRTIRRAKRLGLLALIDDDRLSAPLSPHLEQTCDGMLQFELSGDTSVIDTDAEGETKGVLLNRLALRALRGASQ</sequence>
<keyword evidence="2" id="KW-0328">Glycosyltransferase</keyword>
<reference evidence="6" key="1">
    <citation type="submission" date="2020-05" db="EMBL/GenBank/DDBJ databases">
        <authorList>
            <person name="Chiriac C."/>
            <person name="Salcher M."/>
            <person name="Ghai R."/>
            <person name="Kavagutti S V."/>
        </authorList>
    </citation>
    <scope>NUCLEOTIDE SEQUENCE</scope>
</reference>
<keyword evidence="4" id="KW-0812">Transmembrane</keyword>